<evidence type="ECO:0000313" key="5">
    <source>
        <dbReference type="EMBL" id="TSE08298.1"/>
    </source>
</evidence>
<feature type="domain" description="HTH araC/xylS-type" evidence="4">
    <location>
        <begin position="181"/>
        <end position="280"/>
    </location>
</feature>
<dbReference type="InterPro" id="IPR054015">
    <property type="entry name" value="ExsA-like_N"/>
</dbReference>
<keyword evidence="2" id="KW-0238">DNA-binding</keyword>
<evidence type="ECO:0000256" key="2">
    <source>
        <dbReference type="ARBA" id="ARBA00023125"/>
    </source>
</evidence>
<keyword evidence="6" id="KW-1185">Reference proteome</keyword>
<dbReference type="AlphaFoldDB" id="A0A554VK05"/>
<dbReference type="PROSITE" id="PS01124">
    <property type="entry name" value="HTH_ARAC_FAMILY_2"/>
    <property type="match status" value="1"/>
</dbReference>
<dbReference type="Proteomes" id="UP000318833">
    <property type="component" value="Unassembled WGS sequence"/>
</dbReference>
<evidence type="ECO:0000256" key="3">
    <source>
        <dbReference type="ARBA" id="ARBA00023163"/>
    </source>
</evidence>
<dbReference type="Pfam" id="PF12833">
    <property type="entry name" value="HTH_18"/>
    <property type="match status" value="1"/>
</dbReference>
<dbReference type="PROSITE" id="PS00041">
    <property type="entry name" value="HTH_ARAC_FAMILY_1"/>
    <property type="match status" value="1"/>
</dbReference>
<dbReference type="SMART" id="SM00342">
    <property type="entry name" value="HTH_ARAC"/>
    <property type="match status" value="1"/>
</dbReference>
<dbReference type="InterPro" id="IPR009057">
    <property type="entry name" value="Homeodomain-like_sf"/>
</dbReference>
<dbReference type="RefSeq" id="WP_109435804.1">
    <property type="nucleotide sequence ID" value="NZ_CANLFO010000017.1"/>
</dbReference>
<dbReference type="InterPro" id="IPR018062">
    <property type="entry name" value="HTH_AraC-typ_CS"/>
</dbReference>
<dbReference type="InterPro" id="IPR018060">
    <property type="entry name" value="HTH_AraC"/>
</dbReference>
<dbReference type="EMBL" id="VLNR01000024">
    <property type="protein sequence ID" value="TSE08298.1"/>
    <property type="molecule type" value="Genomic_DNA"/>
</dbReference>
<sequence>MILSHKTLDLYNKRLFEKAVIKPPFNKPNPMPNEACFLYVIEGEYDAVSETKKLRIKVGESVLMKCGNFVSKMLPDKKEGTYEAIAVHFYPDILKKAYGTTLPSFLKKYTVTERSNMVRLEALVLIKKYIDSILFYFENPSMVNEDILVLKLKEIILLLLQTDNSQKIREILSNLFIENSFSFNEIIEAHIFSSGVNISDLAMLTNTSLSSFKRKFKKIYNDSPNNYIRNKRLNRAADLLLISELSISNIAYDCGFNDIAHFSKSFKQKFSISPSIYKLNQKHKMLNE</sequence>
<dbReference type="OrthoDB" id="4480133at2"/>
<dbReference type="SUPFAM" id="SSF46689">
    <property type="entry name" value="Homeodomain-like"/>
    <property type="match status" value="1"/>
</dbReference>
<dbReference type="InterPro" id="IPR020449">
    <property type="entry name" value="Tscrpt_reg_AraC-type_HTH"/>
</dbReference>
<reference evidence="5 6" key="1">
    <citation type="submission" date="2019-07" db="EMBL/GenBank/DDBJ databases">
        <title>The draft genome sequence of Aquimarina algiphila M91.</title>
        <authorList>
            <person name="Meng X."/>
        </authorList>
    </citation>
    <scope>NUCLEOTIDE SEQUENCE [LARGE SCALE GENOMIC DNA]</scope>
    <source>
        <strain evidence="5 6">M91</strain>
    </source>
</reference>
<organism evidence="5 6">
    <name type="scientific">Aquimarina algiphila</name>
    <dbReference type="NCBI Taxonomy" id="2047982"/>
    <lineage>
        <taxon>Bacteria</taxon>
        <taxon>Pseudomonadati</taxon>
        <taxon>Bacteroidota</taxon>
        <taxon>Flavobacteriia</taxon>
        <taxon>Flavobacteriales</taxon>
        <taxon>Flavobacteriaceae</taxon>
        <taxon>Aquimarina</taxon>
    </lineage>
</organism>
<dbReference type="GO" id="GO:0043565">
    <property type="term" value="F:sequence-specific DNA binding"/>
    <property type="evidence" value="ECO:0007669"/>
    <property type="project" value="InterPro"/>
</dbReference>
<evidence type="ECO:0000313" key="6">
    <source>
        <dbReference type="Proteomes" id="UP000318833"/>
    </source>
</evidence>
<comment type="caution">
    <text evidence="5">The sequence shown here is derived from an EMBL/GenBank/DDBJ whole genome shotgun (WGS) entry which is preliminary data.</text>
</comment>
<dbReference type="Pfam" id="PF22200">
    <property type="entry name" value="ExsA_N"/>
    <property type="match status" value="1"/>
</dbReference>
<gene>
    <name evidence="5" type="ORF">FOF46_12945</name>
</gene>
<dbReference type="GO" id="GO:0003700">
    <property type="term" value="F:DNA-binding transcription factor activity"/>
    <property type="evidence" value="ECO:0007669"/>
    <property type="project" value="InterPro"/>
</dbReference>
<keyword evidence="1" id="KW-0805">Transcription regulation</keyword>
<dbReference type="Gene3D" id="1.10.10.60">
    <property type="entry name" value="Homeodomain-like"/>
    <property type="match status" value="2"/>
</dbReference>
<name>A0A554VK05_9FLAO</name>
<dbReference type="PANTHER" id="PTHR43280">
    <property type="entry name" value="ARAC-FAMILY TRANSCRIPTIONAL REGULATOR"/>
    <property type="match status" value="1"/>
</dbReference>
<accession>A0A554VK05</accession>
<keyword evidence="3" id="KW-0804">Transcription</keyword>
<dbReference type="PANTHER" id="PTHR43280:SF2">
    <property type="entry name" value="HTH-TYPE TRANSCRIPTIONAL REGULATOR EXSA"/>
    <property type="match status" value="1"/>
</dbReference>
<evidence type="ECO:0000259" key="4">
    <source>
        <dbReference type="PROSITE" id="PS01124"/>
    </source>
</evidence>
<dbReference type="PRINTS" id="PR00032">
    <property type="entry name" value="HTHARAC"/>
</dbReference>
<proteinExistence type="predicted"/>
<evidence type="ECO:0000256" key="1">
    <source>
        <dbReference type="ARBA" id="ARBA00023015"/>
    </source>
</evidence>
<protein>
    <submittedName>
        <fullName evidence="5">Helix-turn-helix domain-containing protein</fullName>
    </submittedName>
</protein>